<dbReference type="PANTHER" id="PTHR46536:SF3">
    <property type="entry name" value="ARF7 EFFECTOR PROTEIN C-TERMINAL DOMAIN-CONTAINING PROTEIN"/>
    <property type="match status" value="1"/>
</dbReference>
<evidence type="ECO:0000313" key="4">
    <source>
        <dbReference type="Proteomes" id="UP000835052"/>
    </source>
</evidence>
<organism evidence="3 4">
    <name type="scientific">Caenorhabditis auriculariae</name>
    <dbReference type="NCBI Taxonomy" id="2777116"/>
    <lineage>
        <taxon>Eukaryota</taxon>
        <taxon>Metazoa</taxon>
        <taxon>Ecdysozoa</taxon>
        <taxon>Nematoda</taxon>
        <taxon>Chromadorea</taxon>
        <taxon>Rhabditida</taxon>
        <taxon>Rhabditina</taxon>
        <taxon>Rhabditomorpha</taxon>
        <taxon>Rhabditoidea</taxon>
        <taxon>Rhabditidae</taxon>
        <taxon>Peloderinae</taxon>
        <taxon>Caenorhabditis</taxon>
    </lineage>
</organism>
<keyword evidence="4" id="KW-1185">Reference proteome</keyword>
<dbReference type="Proteomes" id="UP000835052">
    <property type="component" value="Unassembled WGS sequence"/>
</dbReference>
<evidence type="ECO:0000313" key="3">
    <source>
        <dbReference type="EMBL" id="CAD6191891.1"/>
    </source>
</evidence>
<name>A0A8S1HB87_9PELO</name>
<dbReference type="AlphaFoldDB" id="A0A8S1HB87"/>
<dbReference type="PANTHER" id="PTHR46536">
    <property type="entry name" value="ARL14 EFFECTOR PROTEIN"/>
    <property type="match status" value="1"/>
</dbReference>
<dbReference type="Pfam" id="PF14949">
    <property type="entry name" value="ARF7EP_C"/>
    <property type="match status" value="1"/>
</dbReference>
<feature type="region of interest" description="Disordered" evidence="1">
    <location>
        <begin position="112"/>
        <end position="137"/>
    </location>
</feature>
<proteinExistence type="predicted"/>
<evidence type="ECO:0000259" key="2">
    <source>
        <dbReference type="Pfam" id="PF14949"/>
    </source>
</evidence>
<sequence length="225" mass="25124">MEEIGAHNTMPQNLSHTSLAERCTSASSEGGSSPSGIINDGNDSGEDIICEGVMFLPPKHSHPVKRKNRVFRNELQKLVFSAPGEATLRHLPTDRELVESLCLDPIYQTTDMRKQRAARSSSHQSEKPPMKVGKQYSHNAKGELILNEDDKPEETYDLCDCLDVNCDGCEWPCSNCGSSKCGYECRQNRRHCVLWVAGKDPITEATYNPQQGYRYNPLLPTSLTH</sequence>
<feature type="compositionally biased region" description="Low complexity" evidence="1">
    <location>
        <begin position="25"/>
        <end position="36"/>
    </location>
</feature>
<reference evidence="3" key="1">
    <citation type="submission" date="2020-10" db="EMBL/GenBank/DDBJ databases">
        <authorList>
            <person name="Kikuchi T."/>
        </authorList>
    </citation>
    <scope>NUCLEOTIDE SEQUENCE</scope>
    <source>
        <strain evidence="3">NKZ352</strain>
    </source>
</reference>
<dbReference type="OrthoDB" id="5782578at2759"/>
<evidence type="ECO:0000256" key="1">
    <source>
        <dbReference type="SAM" id="MobiDB-lite"/>
    </source>
</evidence>
<comment type="caution">
    <text evidence="3">The sequence shown here is derived from an EMBL/GenBank/DDBJ whole genome shotgun (WGS) entry which is preliminary data.</text>
</comment>
<feature type="region of interest" description="Disordered" evidence="1">
    <location>
        <begin position="1"/>
        <end position="43"/>
    </location>
</feature>
<dbReference type="InterPro" id="IPR029264">
    <property type="entry name" value="ARF7EP_C"/>
</dbReference>
<feature type="domain" description="ARF7 effector protein C-terminal" evidence="2">
    <location>
        <begin position="109"/>
        <end position="193"/>
    </location>
</feature>
<protein>
    <recommendedName>
        <fullName evidence="2">ARF7 effector protein C-terminal domain-containing protein</fullName>
    </recommendedName>
</protein>
<accession>A0A8S1HB87</accession>
<dbReference type="EMBL" id="CAJGYM010000024">
    <property type="protein sequence ID" value="CAD6191891.1"/>
    <property type="molecule type" value="Genomic_DNA"/>
</dbReference>
<gene>
    <name evidence="3" type="ORF">CAUJ_LOCUS7810</name>
</gene>
<feature type="compositionally biased region" description="Polar residues" evidence="1">
    <location>
        <begin position="9"/>
        <end position="18"/>
    </location>
</feature>